<dbReference type="AlphaFoldDB" id="Q22UT7"/>
<accession>Q22UT7</accession>
<evidence type="ECO:0000313" key="3">
    <source>
        <dbReference type="Proteomes" id="UP000009168"/>
    </source>
</evidence>
<evidence type="ECO:0000313" key="2">
    <source>
        <dbReference type="EMBL" id="EAR89039.2"/>
    </source>
</evidence>
<evidence type="ECO:0000256" key="1">
    <source>
        <dbReference type="SAM" id="MobiDB-lite"/>
    </source>
</evidence>
<reference evidence="3" key="1">
    <citation type="journal article" date="2006" name="PLoS Biol.">
        <title>Macronuclear genome sequence of the ciliate Tetrahymena thermophila, a model eukaryote.</title>
        <authorList>
            <person name="Eisen J.A."/>
            <person name="Coyne R.S."/>
            <person name="Wu M."/>
            <person name="Wu D."/>
            <person name="Thiagarajan M."/>
            <person name="Wortman J.R."/>
            <person name="Badger J.H."/>
            <person name="Ren Q."/>
            <person name="Amedeo P."/>
            <person name="Jones K.M."/>
            <person name="Tallon L.J."/>
            <person name="Delcher A.L."/>
            <person name="Salzberg S.L."/>
            <person name="Silva J.C."/>
            <person name="Haas B.J."/>
            <person name="Majoros W.H."/>
            <person name="Farzad M."/>
            <person name="Carlton J.M."/>
            <person name="Smith R.K. Jr."/>
            <person name="Garg J."/>
            <person name="Pearlman R.E."/>
            <person name="Karrer K.M."/>
            <person name="Sun L."/>
            <person name="Manning G."/>
            <person name="Elde N.C."/>
            <person name="Turkewitz A.P."/>
            <person name="Asai D.J."/>
            <person name="Wilkes D.E."/>
            <person name="Wang Y."/>
            <person name="Cai H."/>
            <person name="Collins K."/>
            <person name="Stewart B.A."/>
            <person name="Lee S.R."/>
            <person name="Wilamowska K."/>
            <person name="Weinberg Z."/>
            <person name="Ruzzo W.L."/>
            <person name="Wloga D."/>
            <person name="Gaertig J."/>
            <person name="Frankel J."/>
            <person name="Tsao C.-C."/>
            <person name="Gorovsky M.A."/>
            <person name="Keeling P.J."/>
            <person name="Waller R.F."/>
            <person name="Patron N.J."/>
            <person name="Cherry J.M."/>
            <person name="Stover N.A."/>
            <person name="Krieger C.J."/>
            <person name="del Toro C."/>
            <person name="Ryder H.F."/>
            <person name="Williamson S.C."/>
            <person name="Barbeau R.A."/>
            <person name="Hamilton E.P."/>
            <person name="Orias E."/>
        </authorList>
    </citation>
    <scope>NUCLEOTIDE SEQUENCE [LARGE SCALE GENOMIC DNA]</scope>
    <source>
        <strain evidence="3">SB210</strain>
    </source>
</reference>
<dbReference type="EMBL" id="GG662825">
    <property type="protein sequence ID" value="EAR89039.2"/>
    <property type="molecule type" value="Genomic_DNA"/>
</dbReference>
<keyword evidence="3" id="KW-1185">Reference proteome</keyword>
<organism evidence="2 3">
    <name type="scientific">Tetrahymena thermophila (strain SB210)</name>
    <dbReference type="NCBI Taxonomy" id="312017"/>
    <lineage>
        <taxon>Eukaryota</taxon>
        <taxon>Sar</taxon>
        <taxon>Alveolata</taxon>
        <taxon>Ciliophora</taxon>
        <taxon>Intramacronucleata</taxon>
        <taxon>Oligohymenophorea</taxon>
        <taxon>Hymenostomatida</taxon>
        <taxon>Tetrahymenina</taxon>
        <taxon>Tetrahymenidae</taxon>
        <taxon>Tetrahymena</taxon>
    </lineage>
</organism>
<dbReference type="HOGENOM" id="CLU_1499235_0_0_1"/>
<dbReference type="Proteomes" id="UP000009168">
    <property type="component" value="Unassembled WGS sequence"/>
</dbReference>
<proteinExistence type="predicted"/>
<feature type="region of interest" description="Disordered" evidence="1">
    <location>
        <begin position="1"/>
        <end position="24"/>
    </location>
</feature>
<name>Q22UT7_TETTS</name>
<dbReference type="GeneID" id="7840319"/>
<gene>
    <name evidence="2" type="ORF">TTHERM_00846930</name>
</gene>
<dbReference type="RefSeq" id="XP_001009284.2">
    <property type="nucleotide sequence ID" value="XM_001009284.2"/>
</dbReference>
<dbReference type="OrthoDB" id="40334at2759"/>
<sequence length="90" mass="9760">MIRANGFSELKGDGKKSQETSSSLVGGMSWSLWKAISRGNQGDVYQLGGAYVFDITGKILYSFVDHSAEGHISVQQINELAQTYGKKASQ</sequence>
<dbReference type="KEGG" id="tet:TTHERM_00846930"/>
<dbReference type="InParanoid" id="Q22UT7"/>
<protein>
    <submittedName>
        <fullName evidence="2">DHHC zinc finger protein, putative</fullName>
    </submittedName>
</protein>